<comment type="caution">
    <text evidence="5">The sequence shown here is derived from an EMBL/GenBank/DDBJ whole genome shotgun (WGS) entry which is preliminary data.</text>
</comment>
<name>A0ABV4U3V9_9BACT</name>
<organism evidence="5 6">
    <name type="scientific">Natronomicrosphaera hydrolytica</name>
    <dbReference type="NCBI Taxonomy" id="3242702"/>
    <lineage>
        <taxon>Bacteria</taxon>
        <taxon>Pseudomonadati</taxon>
        <taxon>Planctomycetota</taxon>
        <taxon>Phycisphaerae</taxon>
        <taxon>Phycisphaerales</taxon>
        <taxon>Phycisphaeraceae</taxon>
        <taxon>Natronomicrosphaera</taxon>
    </lineage>
</organism>
<dbReference type="PANTHER" id="PTHR45586:SF14">
    <property type="entry name" value="TETRATRICOPEPTIDE TPR_2 REPEAT PROTEIN"/>
    <property type="match status" value="1"/>
</dbReference>
<reference evidence="5 6" key="1">
    <citation type="submission" date="2024-08" db="EMBL/GenBank/DDBJ databases">
        <title>Whole-genome sequencing of halo(alkali)philic microorganisms from hypersaline lakes.</title>
        <authorList>
            <person name="Sorokin D.Y."/>
            <person name="Merkel A.Y."/>
            <person name="Messina E."/>
            <person name="Yakimov M."/>
        </authorList>
    </citation>
    <scope>NUCLEOTIDE SEQUENCE [LARGE SCALE GENOMIC DNA]</scope>
    <source>
        <strain evidence="5 6">AB-hyl4</strain>
    </source>
</reference>
<feature type="repeat" description="TPR" evidence="3">
    <location>
        <begin position="114"/>
        <end position="147"/>
    </location>
</feature>
<dbReference type="InterPro" id="IPR051012">
    <property type="entry name" value="CellSynth/LPSAsmb/PSIAsmb"/>
</dbReference>
<evidence type="ECO:0000313" key="6">
    <source>
        <dbReference type="Proteomes" id="UP001575105"/>
    </source>
</evidence>
<keyword evidence="2 3" id="KW-0802">TPR repeat</keyword>
<feature type="transmembrane region" description="Helical" evidence="4">
    <location>
        <begin position="12"/>
        <end position="32"/>
    </location>
</feature>
<keyword evidence="4" id="KW-0472">Membrane</keyword>
<dbReference type="InterPro" id="IPR019734">
    <property type="entry name" value="TPR_rpt"/>
</dbReference>
<dbReference type="Pfam" id="PF14559">
    <property type="entry name" value="TPR_19"/>
    <property type="match status" value="1"/>
</dbReference>
<gene>
    <name evidence="5" type="ORF">ACERK3_04365</name>
</gene>
<dbReference type="Gene3D" id="1.25.40.10">
    <property type="entry name" value="Tetratricopeptide repeat domain"/>
    <property type="match status" value="5"/>
</dbReference>
<dbReference type="PANTHER" id="PTHR45586">
    <property type="entry name" value="TPR REPEAT-CONTAINING PROTEIN PA4667"/>
    <property type="match status" value="1"/>
</dbReference>
<protein>
    <submittedName>
        <fullName evidence="5">Tetratricopeptide repeat protein</fullName>
    </submittedName>
</protein>
<sequence length="1400" mass="155458">MNTMQPRTHRRLWWLAGVTCLLTALIVVGLLVRVHQVRVQTQADRQDGLQAVESGEYERGLGLLGSYLNQKPNDVEALYGFARARREVEQPRREHLAAAATVLERVVRLDPDHDSAARELADLYLVGGRYDQAVEAADRVLDRKPGDEAALRVRMMALRQLDRNDAAIATARSAVEANPDELSWQLLLLDLYGEANRPGEALEHARSWHARNEGDAQSLLVLAAAHYLAGETDESLARLEEAAASPASDASFVRELARRFDALGEHQRATELIEHAVMEDEPESETVQLYARRLWHGGDAVGVLAILDDHAQLEPGDNIELAAIEVQAALLLDERERAADRINALRTVDEPLARAWSALLEVIAEPGPMDSLRVIDYASEVLAETPTNPEALLLLGDAYALSDEPYAAISAWSSAAERAPAWAEPLLRASELARTHPHAGRALALAREARRRAPEQVEARAAVVLALAERPHITDRETRQLLEAVRELQAEHRFEPGTLPLYVALLFDAGEPDQAEAVVRDVLESEPTLDERVWLRLAASTQLNDDALADDVLAKGIAVHGPTPKLALARALHEADRHDDDSAEQVFDRLREAADVDEGDAQWMLARAQYLERRGDANAQAVWFELLDRHADDLLVQLAAVRAASVKADRSQHRRAIDRIEELTQRRGYTWRVAYARWMADHPNPTPTRLVEALQRATTVLDRVPDHVEARLIAAACLHQLDNHDAAMEHLRAAQQRRPHDPEVNVQLAAMLLDRGDFPAARRPLEQFATYAALEAGQPWRIALRHDPTDPPRTFDAFVSSDVVKARQYWQAGDLAQARAMLERMFESEADEQATWSLPTLMLSADFFAGVGDWERAEAVASRVSGGHDLPEGSAALLLAELHHLHTGPEAAAERYEALTASMSENAFAWRERIGLAVAEGRISEALTLLGQAEAAGSDDVMWSAIREAERALRVVEIEPDLRALGVAIVREAEHRELAQSVLELIATAYIQPSERETLVSRLRTLAGQNPSLLALQTTVIRLLTLTGDQEQAIQWARRTMRQFPGEREPAELATRLVQASGAWDSLIDVAHERNRLEPSWAMEGNVLLAATYVRADRPAEAVAQLRPHVESLQSEPEQNFDVLATYLHALVAAGGVDEAAGVMRPWLSASAQWRQAWRWMAGLVVDDGEAAAMWLEEVAGYTPADAFSEQLDLIQQWRLLGRRFDRPNYQATADDRLAALAQHAEAPAEVHFQHGERAESEGDFEQAERRFRRAIEVDEDHTRAGYRLARLLANENRSLDEALGYARQAAEQQPNVAEHLDLHASIAVRAGEHDEAIAVVEQLRARGGVNQLHWQLTHAWVLVEAGEMDQARRVFTPIAAQLPAMQPLPDIMGDRLARIQEALPEFADVQSDALPTLQE</sequence>
<evidence type="ECO:0000256" key="4">
    <source>
        <dbReference type="SAM" id="Phobius"/>
    </source>
</evidence>
<keyword evidence="6" id="KW-1185">Reference proteome</keyword>
<feature type="repeat" description="TPR" evidence="3">
    <location>
        <begin position="1229"/>
        <end position="1262"/>
    </location>
</feature>
<evidence type="ECO:0000256" key="2">
    <source>
        <dbReference type="ARBA" id="ARBA00022803"/>
    </source>
</evidence>
<dbReference type="EMBL" id="JBGUBD010000002">
    <property type="protein sequence ID" value="MFA9477524.1"/>
    <property type="molecule type" value="Genomic_DNA"/>
</dbReference>
<dbReference type="InterPro" id="IPR011990">
    <property type="entry name" value="TPR-like_helical_dom_sf"/>
</dbReference>
<dbReference type="Pfam" id="PF13432">
    <property type="entry name" value="TPR_16"/>
    <property type="match status" value="2"/>
</dbReference>
<keyword evidence="4" id="KW-1133">Transmembrane helix</keyword>
<proteinExistence type="predicted"/>
<dbReference type="Proteomes" id="UP001575105">
    <property type="component" value="Unassembled WGS sequence"/>
</dbReference>
<evidence type="ECO:0000256" key="3">
    <source>
        <dbReference type="PROSITE-ProRule" id="PRU00339"/>
    </source>
</evidence>
<keyword evidence="1" id="KW-0677">Repeat</keyword>
<dbReference type="RefSeq" id="WP_425344446.1">
    <property type="nucleotide sequence ID" value="NZ_JBGUBD010000002.1"/>
</dbReference>
<dbReference type="SMART" id="SM00028">
    <property type="entry name" value="TPR"/>
    <property type="match status" value="6"/>
</dbReference>
<evidence type="ECO:0000256" key="1">
    <source>
        <dbReference type="ARBA" id="ARBA00022737"/>
    </source>
</evidence>
<keyword evidence="4" id="KW-0812">Transmembrane</keyword>
<evidence type="ECO:0000313" key="5">
    <source>
        <dbReference type="EMBL" id="MFA9477524.1"/>
    </source>
</evidence>
<dbReference type="SUPFAM" id="SSF48452">
    <property type="entry name" value="TPR-like"/>
    <property type="match status" value="6"/>
</dbReference>
<accession>A0ABV4U3V9</accession>
<dbReference type="PROSITE" id="PS50005">
    <property type="entry name" value="TPR"/>
    <property type="match status" value="2"/>
</dbReference>